<comment type="caution">
    <text evidence="1">The sequence shown here is derived from an EMBL/GenBank/DDBJ whole genome shotgun (WGS) entry which is preliminary data.</text>
</comment>
<dbReference type="Proteomes" id="UP000887300">
    <property type="component" value="Unassembled WGS sequence"/>
</dbReference>
<reference evidence="1" key="1">
    <citation type="journal article" date="2021" name="ISME J.">
        <title>Genomic evolution of the class Acidithiobacillia: deep-branching Proteobacteria living in extreme acidic conditions.</title>
        <authorList>
            <person name="Moya-Beltran A."/>
            <person name="Beard S."/>
            <person name="Rojas-Villalobos C."/>
            <person name="Issotta F."/>
            <person name="Gallardo Y."/>
            <person name="Ulloa R."/>
            <person name="Giaveno A."/>
            <person name="Degli Esposti M."/>
            <person name="Johnson D.B."/>
            <person name="Quatrini R."/>
        </authorList>
    </citation>
    <scope>NUCLEOTIDE SEQUENCE</scope>
    <source>
        <strain evidence="1">DSM 583</strain>
    </source>
</reference>
<dbReference type="EMBL" id="JABBHS010000188">
    <property type="protein sequence ID" value="MBU2722768.1"/>
    <property type="molecule type" value="Genomic_DNA"/>
</dbReference>
<evidence type="ECO:0000313" key="1">
    <source>
        <dbReference type="EMBL" id="MBU2722768.1"/>
    </source>
</evidence>
<proteinExistence type="predicted"/>
<dbReference type="AlphaFoldDB" id="A0A8X8KB13"/>
<sequence length="301" mass="33808">MIQFFPNRFSPNHLHYTTTWLMVSADPMNDLKTFLVDGGMAGRGGGRSLAVRGLVDMYQHGADPGYQALAGNNIPTGSKVLVWDACHDEKTGFHLWEKYTSTHQPGWRKNPGQVVVKFGRFGTEIGKIAYGAIADLALESAQRRPTRLIIDLPFVSASETLEQTLMSGLLHDLNAIPIWLMGTGVADTATLADRVMALPEIYGDRGVVLRNSHCGPWEAFNVWQSSGTRRVLVDRENWLDLFMLHLSEWPEKKMREVCLNMPLDLANGKALKDGSWIGLWRMSIQLWRGAFMNRINVIEKL</sequence>
<organism evidence="1 2">
    <name type="scientific">Acidithiobacillus ferridurans</name>
    <dbReference type="NCBI Taxonomy" id="1232575"/>
    <lineage>
        <taxon>Bacteria</taxon>
        <taxon>Pseudomonadati</taxon>
        <taxon>Pseudomonadota</taxon>
        <taxon>Acidithiobacillia</taxon>
        <taxon>Acidithiobacillales</taxon>
        <taxon>Acidithiobacillaceae</taxon>
        <taxon>Acidithiobacillus</taxon>
    </lineage>
</organism>
<gene>
    <name evidence="1" type="ORF">HF568_06010</name>
</gene>
<protein>
    <submittedName>
        <fullName evidence="1">Uncharacterized protein</fullName>
    </submittedName>
</protein>
<evidence type="ECO:0000313" key="2">
    <source>
        <dbReference type="Proteomes" id="UP000887300"/>
    </source>
</evidence>
<accession>A0A8X8KB13</accession>
<name>A0A8X8KB13_ACIFI</name>